<evidence type="ECO:0000256" key="1">
    <source>
        <dbReference type="ARBA" id="ARBA00004196"/>
    </source>
</evidence>
<dbReference type="RefSeq" id="WP_115089688.1">
    <property type="nucleotide sequence ID" value="NZ_CP068107.1"/>
</dbReference>
<dbReference type="PANTHER" id="PTHR30158:SF23">
    <property type="entry name" value="MULTIDRUG RESISTANCE PROTEIN MEXA"/>
    <property type="match status" value="1"/>
</dbReference>
<evidence type="ECO:0000313" key="7">
    <source>
        <dbReference type="EMBL" id="STZ26561.1"/>
    </source>
</evidence>
<organism evidence="7 8">
    <name type="scientific">Myroides odoratus</name>
    <name type="common">Flavobacterium odoratum</name>
    <dbReference type="NCBI Taxonomy" id="256"/>
    <lineage>
        <taxon>Bacteria</taxon>
        <taxon>Pseudomonadati</taxon>
        <taxon>Bacteroidota</taxon>
        <taxon>Flavobacteriia</taxon>
        <taxon>Flavobacteriales</taxon>
        <taxon>Flavobacteriaceae</taxon>
        <taxon>Myroides</taxon>
    </lineage>
</organism>
<dbReference type="Pfam" id="PF25967">
    <property type="entry name" value="RND-MFP_C"/>
    <property type="match status" value="1"/>
</dbReference>
<dbReference type="NCBIfam" id="TIGR01730">
    <property type="entry name" value="RND_mfp"/>
    <property type="match status" value="1"/>
</dbReference>
<protein>
    <submittedName>
        <fullName evidence="7">Probable efflux pump periplasmic linker ttgA</fullName>
    </submittedName>
</protein>
<dbReference type="GO" id="GO:0022857">
    <property type="term" value="F:transmembrane transporter activity"/>
    <property type="evidence" value="ECO:0007669"/>
    <property type="project" value="InterPro"/>
</dbReference>
<dbReference type="InterPro" id="IPR058627">
    <property type="entry name" value="MdtA-like_C"/>
</dbReference>
<feature type="domain" description="Multidrug resistance protein MdtA-like barrel-sandwich hybrid" evidence="4">
    <location>
        <begin position="72"/>
        <end position="212"/>
    </location>
</feature>
<dbReference type="AlphaFoldDB" id="A0A378RJV8"/>
<dbReference type="InterPro" id="IPR006143">
    <property type="entry name" value="RND_pump_MFP"/>
</dbReference>
<comment type="similarity">
    <text evidence="2">Belongs to the membrane fusion protein (MFP) (TC 8.A.1) family.</text>
</comment>
<accession>A0A378RJV8</accession>
<evidence type="ECO:0000259" key="3">
    <source>
        <dbReference type="Pfam" id="PF25876"/>
    </source>
</evidence>
<evidence type="ECO:0000259" key="4">
    <source>
        <dbReference type="Pfam" id="PF25917"/>
    </source>
</evidence>
<sequence>MKMITNRKVFFIGFAAMLMIGTLIAINSCNIGNSKTLDPRENAIALPIIQIDTTTAITIKDYIGNIEGKINVEIRPQVEGTLDQIFVDEGAYVHEGQSLFQINPQPYREILNNMIATENVEKAKLKNAQLEIDRLKPLIDNEVIAEVQLETAKSNYEIARASLAKASAAVASAQINLDYTTIKAPVSGYIGRMPKRIGNLVSRGDKEPLTVLTDVSEVYVYFGMSESDFLYFTKDTKKSDSTRITSSGQILPEVTLILADGHEYGEKGKVDMVNGQVNRNTGSISLRASFPNSQDVMRSGNTGTIKLRETKAHVILVPQEMTTAIQDKTFVYLLDKEDKVKLQSIQLDGVSGTNYIVSEGLQIGDRVIKTGFDKLTEGMYVKAMN</sequence>
<gene>
    <name evidence="7" type="primary">ttgA_1</name>
    <name evidence="7" type="ORF">NCTC11179_00082</name>
</gene>
<dbReference type="SUPFAM" id="SSF111369">
    <property type="entry name" value="HlyD-like secretion proteins"/>
    <property type="match status" value="1"/>
</dbReference>
<evidence type="ECO:0000313" key="8">
    <source>
        <dbReference type="Proteomes" id="UP000255024"/>
    </source>
</evidence>
<keyword evidence="8" id="KW-1185">Reference proteome</keyword>
<dbReference type="Gene3D" id="2.40.50.100">
    <property type="match status" value="1"/>
</dbReference>
<dbReference type="GO" id="GO:0046677">
    <property type="term" value="P:response to antibiotic"/>
    <property type="evidence" value="ECO:0007669"/>
    <property type="project" value="TreeGrafter"/>
</dbReference>
<dbReference type="InterPro" id="IPR058624">
    <property type="entry name" value="MdtA-like_HH"/>
</dbReference>
<feature type="domain" description="Multidrug resistance protein MdtA-like alpha-helical hairpin" evidence="3">
    <location>
        <begin position="120"/>
        <end position="180"/>
    </location>
</feature>
<dbReference type="Gene3D" id="2.40.420.20">
    <property type="match status" value="1"/>
</dbReference>
<name>A0A378RJV8_MYROD</name>
<evidence type="ECO:0000259" key="5">
    <source>
        <dbReference type="Pfam" id="PF25944"/>
    </source>
</evidence>
<dbReference type="GO" id="GO:0030313">
    <property type="term" value="C:cell envelope"/>
    <property type="evidence" value="ECO:0007669"/>
    <property type="project" value="UniProtKB-SubCell"/>
</dbReference>
<dbReference type="PANTHER" id="PTHR30158">
    <property type="entry name" value="ACRA/E-RELATED COMPONENT OF DRUG EFFLUX TRANSPORTER"/>
    <property type="match status" value="1"/>
</dbReference>
<dbReference type="Pfam" id="PF25876">
    <property type="entry name" value="HH_MFP_RND"/>
    <property type="match status" value="1"/>
</dbReference>
<dbReference type="EMBL" id="UGQL01000001">
    <property type="protein sequence ID" value="STZ26561.1"/>
    <property type="molecule type" value="Genomic_DNA"/>
</dbReference>
<dbReference type="GO" id="GO:0005886">
    <property type="term" value="C:plasma membrane"/>
    <property type="evidence" value="ECO:0007669"/>
    <property type="project" value="TreeGrafter"/>
</dbReference>
<proteinExistence type="inferred from homology"/>
<comment type="subcellular location">
    <subcellularLocation>
        <location evidence="1">Cell envelope</location>
    </subcellularLocation>
</comment>
<dbReference type="InterPro" id="IPR058625">
    <property type="entry name" value="MdtA-like_BSH"/>
</dbReference>
<dbReference type="Gene3D" id="1.10.287.470">
    <property type="entry name" value="Helix hairpin bin"/>
    <property type="match status" value="1"/>
</dbReference>
<dbReference type="Proteomes" id="UP000255024">
    <property type="component" value="Unassembled WGS sequence"/>
</dbReference>
<feature type="domain" description="Multidrug resistance protein MdtA-like C-terminal permuted SH3" evidence="6">
    <location>
        <begin position="314"/>
        <end position="373"/>
    </location>
</feature>
<dbReference type="InterPro" id="IPR058626">
    <property type="entry name" value="MdtA-like_b-barrel"/>
</dbReference>
<dbReference type="Pfam" id="PF25917">
    <property type="entry name" value="BSH_RND"/>
    <property type="match status" value="1"/>
</dbReference>
<dbReference type="Gene3D" id="2.40.30.170">
    <property type="match status" value="1"/>
</dbReference>
<evidence type="ECO:0000259" key="6">
    <source>
        <dbReference type="Pfam" id="PF25967"/>
    </source>
</evidence>
<evidence type="ECO:0000256" key="2">
    <source>
        <dbReference type="ARBA" id="ARBA00009477"/>
    </source>
</evidence>
<feature type="domain" description="Multidrug resistance protein MdtA-like beta-barrel" evidence="5">
    <location>
        <begin position="218"/>
        <end position="310"/>
    </location>
</feature>
<dbReference type="Pfam" id="PF25944">
    <property type="entry name" value="Beta-barrel_RND"/>
    <property type="match status" value="1"/>
</dbReference>
<reference evidence="7 8" key="1">
    <citation type="submission" date="2018-06" db="EMBL/GenBank/DDBJ databases">
        <authorList>
            <consortium name="Pathogen Informatics"/>
            <person name="Doyle S."/>
        </authorList>
    </citation>
    <scope>NUCLEOTIDE SEQUENCE [LARGE SCALE GENOMIC DNA]</scope>
    <source>
        <strain evidence="7 8">NCTC11179</strain>
    </source>
</reference>